<comment type="caution">
    <text evidence="9">The sequence shown here is derived from an EMBL/GenBank/DDBJ whole genome shotgun (WGS) entry which is preliminary data.</text>
</comment>
<evidence type="ECO:0000256" key="5">
    <source>
        <dbReference type="ARBA" id="ARBA00022448"/>
    </source>
</evidence>
<dbReference type="PANTHER" id="PTHR11306:SF0">
    <property type="entry name" value="PHOSPHATIDYLGLYCEROL_PHOSPHATIDYLINOSITOL TRANSFER PROTEIN"/>
    <property type="match status" value="1"/>
</dbReference>
<dbReference type="InterPro" id="IPR014756">
    <property type="entry name" value="Ig_E-set"/>
</dbReference>
<comment type="similarity">
    <text evidence="2">Belongs to the NPC2 family.</text>
</comment>
<evidence type="ECO:0000256" key="7">
    <source>
        <dbReference type="ARBA" id="ARBA00023055"/>
    </source>
</evidence>
<evidence type="ECO:0000256" key="3">
    <source>
        <dbReference type="ARBA" id="ARBA00011245"/>
    </source>
</evidence>
<dbReference type="InterPro" id="IPR033917">
    <property type="entry name" value="ML_PG-PI_TP"/>
</dbReference>
<evidence type="ECO:0000256" key="2">
    <source>
        <dbReference type="ARBA" id="ARBA00006370"/>
    </source>
</evidence>
<dbReference type="FunFam" id="2.60.40.770:FF:000004">
    <property type="entry name" value="Phosphatidylglycerol/phosphatidylinositol transfer protein"/>
    <property type="match status" value="1"/>
</dbReference>
<keyword evidence="7" id="KW-0445">Lipid transport</keyword>
<dbReference type="GO" id="GO:0032366">
    <property type="term" value="P:intracellular sterol transport"/>
    <property type="evidence" value="ECO:0007669"/>
    <property type="project" value="InterPro"/>
</dbReference>
<dbReference type="InterPro" id="IPR003172">
    <property type="entry name" value="ML_dom"/>
</dbReference>
<sequence length="216" mass="23520">MNGQDQVKDIFRFMGDLSENDSGSSMTSFGEEMGILLLILGQLVKEGFGVAQTALSFSLFEQEPVQGVTLPGDQKPIPGGSPIAQCDVSYPQLLQITSVELNPNPPQRGQNLTINASGVLKTDIQEGAYVDVEVKYGYIKLISQTYDLCEEVGEVDLQCPLKAGEYKLTKTVEIPQQVPPGKYTVVARAYTDDDDFIACITGTVVFTVDGLMSYQF</sequence>
<accession>A0A9P8Q4D5</accession>
<gene>
    <name evidence="9" type="ORF">WICPIJ_006135</name>
</gene>
<evidence type="ECO:0000256" key="4">
    <source>
        <dbReference type="ARBA" id="ARBA00016056"/>
    </source>
</evidence>
<dbReference type="Proteomes" id="UP000774326">
    <property type="component" value="Unassembled WGS sequence"/>
</dbReference>
<reference evidence="9" key="2">
    <citation type="submission" date="2021-01" db="EMBL/GenBank/DDBJ databases">
        <authorList>
            <person name="Schikora-Tamarit M.A."/>
        </authorList>
    </citation>
    <scope>NUCLEOTIDE SEQUENCE</scope>
    <source>
        <strain evidence="9">CBS2887</strain>
    </source>
</reference>
<evidence type="ECO:0000256" key="6">
    <source>
        <dbReference type="ARBA" id="ARBA00022729"/>
    </source>
</evidence>
<dbReference type="GO" id="GO:0032934">
    <property type="term" value="F:sterol binding"/>
    <property type="evidence" value="ECO:0007669"/>
    <property type="project" value="InterPro"/>
</dbReference>
<dbReference type="InterPro" id="IPR039670">
    <property type="entry name" value="NPC2-like"/>
</dbReference>
<evidence type="ECO:0000256" key="1">
    <source>
        <dbReference type="ARBA" id="ARBA00002053"/>
    </source>
</evidence>
<proteinExistence type="inferred from homology"/>
<feature type="domain" description="MD-2-related lipid-recognition" evidence="8">
    <location>
        <begin position="83"/>
        <end position="204"/>
    </location>
</feature>
<dbReference type="PANTHER" id="PTHR11306">
    <property type="entry name" value="NIEMANN PICK TYPE C2 PROTEIN NPC2-RELATED"/>
    <property type="match status" value="1"/>
</dbReference>
<dbReference type="AlphaFoldDB" id="A0A9P8Q4D5"/>
<comment type="function">
    <text evidence="1">Catalyzes the intermembrane transfer of phosphatidylglycerol and phosphatidylinositol.</text>
</comment>
<protein>
    <recommendedName>
        <fullName evidence="4">Phosphatidylglycerol/phosphatidylinositol transfer protein</fullName>
    </recommendedName>
</protein>
<keyword evidence="10" id="KW-1185">Reference proteome</keyword>
<dbReference type="SUPFAM" id="SSF81296">
    <property type="entry name" value="E set domains"/>
    <property type="match status" value="1"/>
</dbReference>
<dbReference type="Gene3D" id="2.60.40.770">
    <property type="match status" value="1"/>
</dbReference>
<dbReference type="EMBL" id="JAEUBG010003362">
    <property type="protein sequence ID" value="KAH3682902.1"/>
    <property type="molecule type" value="Genomic_DNA"/>
</dbReference>
<reference evidence="9" key="1">
    <citation type="journal article" date="2021" name="Open Biol.">
        <title>Shared evolutionary footprints suggest mitochondrial oxidative damage underlies multiple complex I losses in fungi.</title>
        <authorList>
            <person name="Schikora-Tamarit M.A."/>
            <person name="Marcet-Houben M."/>
            <person name="Nosek J."/>
            <person name="Gabaldon T."/>
        </authorList>
    </citation>
    <scope>NUCLEOTIDE SEQUENCE</scope>
    <source>
        <strain evidence="9">CBS2887</strain>
    </source>
</reference>
<organism evidence="9 10">
    <name type="scientific">Wickerhamomyces pijperi</name>
    <name type="common">Yeast</name>
    <name type="synonym">Pichia pijperi</name>
    <dbReference type="NCBI Taxonomy" id="599730"/>
    <lineage>
        <taxon>Eukaryota</taxon>
        <taxon>Fungi</taxon>
        <taxon>Dikarya</taxon>
        <taxon>Ascomycota</taxon>
        <taxon>Saccharomycotina</taxon>
        <taxon>Saccharomycetes</taxon>
        <taxon>Phaffomycetales</taxon>
        <taxon>Wickerhamomycetaceae</taxon>
        <taxon>Wickerhamomyces</taxon>
    </lineage>
</organism>
<dbReference type="OrthoDB" id="6409159at2759"/>
<dbReference type="Pfam" id="PF02221">
    <property type="entry name" value="E1_DerP2_DerF2"/>
    <property type="match status" value="1"/>
</dbReference>
<evidence type="ECO:0000313" key="10">
    <source>
        <dbReference type="Proteomes" id="UP000774326"/>
    </source>
</evidence>
<comment type="subunit">
    <text evidence="3">Monomer.</text>
</comment>
<evidence type="ECO:0000313" key="9">
    <source>
        <dbReference type="EMBL" id="KAH3682902.1"/>
    </source>
</evidence>
<keyword evidence="5" id="KW-0813">Transport</keyword>
<keyword evidence="6" id="KW-0732">Signal</keyword>
<dbReference type="SMART" id="SM00737">
    <property type="entry name" value="ML"/>
    <property type="match status" value="1"/>
</dbReference>
<dbReference type="CDD" id="cd00917">
    <property type="entry name" value="PG-PI_TP"/>
    <property type="match status" value="1"/>
</dbReference>
<name>A0A9P8Q4D5_WICPI</name>
<evidence type="ECO:0000259" key="8">
    <source>
        <dbReference type="SMART" id="SM00737"/>
    </source>
</evidence>